<organism evidence="1 2">
    <name type="scientific">Brassica napus</name>
    <name type="common">Rape</name>
    <dbReference type="NCBI Taxonomy" id="3708"/>
    <lineage>
        <taxon>Eukaryota</taxon>
        <taxon>Viridiplantae</taxon>
        <taxon>Streptophyta</taxon>
        <taxon>Embryophyta</taxon>
        <taxon>Tracheophyta</taxon>
        <taxon>Spermatophyta</taxon>
        <taxon>Magnoliopsida</taxon>
        <taxon>eudicotyledons</taxon>
        <taxon>Gunneridae</taxon>
        <taxon>Pentapetalae</taxon>
        <taxon>rosids</taxon>
        <taxon>malvids</taxon>
        <taxon>Brassicales</taxon>
        <taxon>Brassicaceae</taxon>
        <taxon>Brassiceae</taxon>
        <taxon>Brassica</taxon>
    </lineage>
</organism>
<comment type="caution">
    <text evidence="1">The sequence shown here is derived from an EMBL/GenBank/DDBJ whole genome shotgun (WGS) entry which is preliminary data.</text>
</comment>
<keyword evidence="2" id="KW-1185">Reference proteome</keyword>
<reference evidence="1 2" key="1">
    <citation type="submission" date="2021-05" db="EMBL/GenBank/DDBJ databases">
        <title>Genome Assembly of Synthetic Allotetraploid Brassica napus Reveals Homoeologous Exchanges between Subgenomes.</title>
        <authorList>
            <person name="Davis J.T."/>
        </authorList>
    </citation>
    <scope>NUCLEOTIDE SEQUENCE [LARGE SCALE GENOMIC DNA]</scope>
    <source>
        <strain evidence="2">cv. Da-Ae</strain>
        <tissue evidence="1">Seedling</tissue>
    </source>
</reference>
<dbReference type="EMBL" id="JAGKQM010000002">
    <property type="protein sequence ID" value="KAH0938968.1"/>
    <property type="molecule type" value="Genomic_DNA"/>
</dbReference>
<dbReference type="Proteomes" id="UP000824890">
    <property type="component" value="Unassembled WGS sequence"/>
</dbReference>
<evidence type="ECO:0000313" key="1">
    <source>
        <dbReference type="EMBL" id="KAH0938968.1"/>
    </source>
</evidence>
<protein>
    <submittedName>
        <fullName evidence="1">Uncharacterized protein</fullName>
    </submittedName>
</protein>
<sequence length="129" mass="14513">MSDPISIHCKKTEQIIQSKTMLQSGVKQSSHVLRKDGAKSTPKLRQIAVTGTNSSNVTNPSQVWYVSDNNIFPECIYKHSNIQESDVSNVSDHAQDLFREAVSEKANIESMMASIRKMCESKRKIKKKT</sequence>
<gene>
    <name evidence="1" type="ORF">HID58_006429</name>
</gene>
<proteinExistence type="predicted"/>
<name>A0ABQ8EBD3_BRANA</name>
<evidence type="ECO:0000313" key="2">
    <source>
        <dbReference type="Proteomes" id="UP000824890"/>
    </source>
</evidence>
<accession>A0ABQ8EBD3</accession>